<dbReference type="Gene3D" id="3.40.960.10">
    <property type="entry name" value="VSR Endonuclease"/>
    <property type="match status" value="1"/>
</dbReference>
<keyword evidence="3" id="KW-1185">Reference proteome</keyword>
<dbReference type="eggNOG" id="COG2852">
    <property type="taxonomic scope" value="Bacteria"/>
</dbReference>
<dbReference type="Pfam" id="PF04480">
    <property type="entry name" value="DUF559"/>
    <property type="match status" value="1"/>
</dbReference>
<feature type="domain" description="DUF559" evidence="1">
    <location>
        <begin position="210"/>
        <end position="261"/>
    </location>
</feature>
<dbReference type="RefSeq" id="WP_007171891.1">
    <property type="nucleotide sequence ID" value="NZ_GG770560.1"/>
</dbReference>
<gene>
    <name evidence="2" type="ORF">HMPREF0591_5723</name>
</gene>
<organism evidence="2 3">
    <name type="scientific">Mycobacterium parascrofulaceum ATCC BAA-614</name>
    <dbReference type="NCBI Taxonomy" id="525368"/>
    <lineage>
        <taxon>Bacteria</taxon>
        <taxon>Bacillati</taxon>
        <taxon>Actinomycetota</taxon>
        <taxon>Actinomycetes</taxon>
        <taxon>Mycobacteriales</taxon>
        <taxon>Mycobacteriaceae</taxon>
        <taxon>Mycobacterium</taxon>
        <taxon>Mycobacterium simiae complex</taxon>
    </lineage>
</organism>
<dbReference type="InterPro" id="IPR007569">
    <property type="entry name" value="DUF559"/>
</dbReference>
<protein>
    <recommendedName>
        <fullName evidence="1">DUF559 domain-containing protein</fullName>
    </recommendedName>
</protein>
<evidence type="ECO:0000313" key="2">
    <source>
        <dbReference type="EMBL" id="EFG74430.1"/>
    </source>
</evidence>
<reference evidence="2 3" key="1">
    <citation type="submission" date="2010-04" db="EMBL/GenBank/DDBJ databases">
        <authorList>
            <person name="Muzny D."/>
            <person name="Qin X."/>
            <person name="Deng J."/>
            <person name="Jiang H."/>
            <person name="Liu Y."/>
            <person name="Qu J."/>
            <person name="Song X.-Z."/>
            <person name="Zhang L."/>
            <person name="Thornton R."/>
            <person name="Coyle M."/>
            <person name="Francisco L."/>
            <person name="Jackson L."/>
            <person name="Javaid M."/>
            <person name="Korchina V."/>
            <person name="Kovar C."/>
            <person name="Mata R."/>
            <person name="Mathew T."/>
            <person name="Ngo R."/>
            <person name="Nguyen L."/>
            <person name="Nguyen N."/>
            <person name="Okwuonu G."/>
            <person name="Ongeri F."/>
            <person name="Pham C."/>
            <person name="Simmons D."/>
            <person name="Wilczek-Boney K."/>
            <person name="Hale W."/>
            <person name="Jakkamsetti A."/>
            <person name="Pham P."/>
            <person name="Ruth R."/>
            <person name="San Lucas F."/>
            <person name="Warren J."/>
            <person name="Zhang J."/>
            <person name="Zhao Z."/>
            <person name="Zhou C."/>
            <person name="Zhu D."/>
            <person name="Lee S."/>
            <person name="Bess C."/>
            <person name="Blankenburg K."/>
            <person name="Forbes L."/>
            <person name="Fu Q."/>
            <person name="Gubbala S."/>
            <person name="Hirani K."/>
            <person name="Jayaseelan J.C."/>
            <person name="Lara F."/>
            <person name="Munidasa M."/>
            <person name="Palculict T."/>
            <person name="Patil S."/>
            <person name="Pu L.-L."/>
            <person name="Saada N."/>
            <person name="Tang L."/>
            <person name="Weissenberger G."/>
            <person name="Zhu Y."/>
            <person name="Hemphill L."/>
            <person name="Shang Y."/>
            <person name="Youmans B."/>
            <person name="Ayvaz T."/>
            <person name="Ross M."/>
            <person name="Santibanez J."/>
            <person name="Aqrawi P."/>
            <person name="Gross S."/>
            <person name="Joshi V."/>
            <person name="Fowler G."/>
            <person name="Nazareth L."/>
            <person name="Reid J."/>
            <person name="Worley K."/>
            <person name="Petrosino J."/>
            <person name="Highlander S."/>
            <person name="Gibbs R."/>
        </authorList>
    </citation>
    <scope>NUCLEOTIDE SEQUENCE [LARGE SCALE GENOMIC DNA]</scope>
    <source>
        <strain evidence="2 3">ATCC BAA-614</strain>
    </source>
</reference>
<evidence type="ECO:0000313" key="3">
    <source>
        <dbReference type="Proteomes" id="UP000003653"/>
    </source>
</evidence>
<name>D5PHS9_9MYCO</name>
<dbReference type="AlphaFoldDB" id="D5PHS9"/>
<dbReference type="EMBL" id="ADNV01000366">
    <property type="protein sequence ID" value="EFG74430.1"/>
    <property type="molecule type" value="Genomic_DNA"/>
</dbReference>
<evidence type="ECO:0000259" key="1">
    <source>
        <dbReference type="Pfam" id="PF04480"/>
    </source>
</evidence>
<dbReference type="Proteomes" id="UP000003653">
    <property type="component" value="Unassembled WGS sequence"/>
</dbReference>
<sequence length="281" mass="31494">MAEPFIGSEAVANGELVKSALRTRYRKLFRDVYVDPGAELTPLIRARAAWLWSRRRGIVAGLSAAAVHGAQWVDAAAPVEMLHSNRNPLPGLRIHSDRLEDDEFTLIDGVPVTTPARTAVDVGCWHPTNDAVAAIDDLLRATDSKVAELQMLAERHPGRRGIQSARDAINLADAGAQSPKETWVRLLLIRAGLPRPQTQIPVSDECGDLTYYLDMGWEDCKVAAEYDGEQHRRDRWQYTWDIRRRETLERLGWIVIRVVVNDRPADIVGRVRAALARRASR</sequence>
<dbReference type="InterPro" id="IPR011335">
    <property type="entry name" value="Restrct_endonuc-II-like"/>
</dbReference>
<comment type="caution">
    <text evidence="2">The sequence shown here is derived from an EMBL/GenBank/DDBJ whole genome shotgun (WGS) entry which is preliminary data.</text>
</comment>
<dbReference type="SUPFAM" id="SSF52980">
    <property type="entry name" value="Restriction endonuclease-like"/>
    <property type="match status" value="1"/>
</dbReference>
<dbReference type="HOGENOM" id="CLU_052626_5_2_11"/>
<accession>D5PHS9</accession>
<proteinExistence type="predicted"/>